<organism evidence="2 3">
    <name type="scientific">Amphibacillus indicireducens</name>
    <dbReference type="NCBI Taxonomy" id="1076330"/>
    <lineage>
        <taxon>Bacteria</taxon>
        <taxon>Bacillati</taxon>
        <taxon>Bacillota</taxon>
        <taxon>Bacilli</taxon>
        <taxon>Bacillales</taxon>
        <taxon>Bacillaceae</taxon>
        <taxon>Amphibacillus</taxon>
    </lineage>
</organism>
<protein>
    <recommendedName>
        <fullName evidence="1">DDE domain-containing protein</fullName>
    </recommendedName>
</protein>
<comment type="caution">
    <text evidence="2">The sequence shown here is derived from an EMBL/GenBank/DDBJ whole genome shotgun (WGS) entry which is preliminary data.</text>
</comment>
<keyword evidence="3" id="KW-1185">Reference proteome</keyword>
<dbReference type="EMBL" id="BAABDL010000145">
    <property type="protein sequence ID" value="GAA4079968.1"/>
    <property type="molecule type" value="Genomic_DNA"/>
</dbReference>
<dbReference type="InterPro" id="IPR036397">
    <property type="entry name" value="RNaseH_sf"/>
</dbReference>
<dbReference type="Proteomes" id="UP001501734">
    <property type="component" value="Unassembled WGS sequence"/>
</dbReference>
<name>A0ABP7W2Z3_9BACI</name>
<dbReference type="RefSeq" id="WP_344913868.1">
    <property type="nucleotide sequence ID" value="NZ_BAABDL010000145.1"/>
</dbReference>
<evidence type="ECO:0000259" key="1">
    <source>
        <dbReference type="Pfam" id="PF13610"/>
    </source>
</evidence>
<evidence type="ECO:0000313" key="2">
    <source>
        <dbReference type="EMBL" id="GAA4079968.1"/>
    </source>
</evidence>
<dbReference type="InterPro" id="IPR012337">
    <property type="entry name" value="RNaseH-like_sf"/>
</dbReference>
<dbReference type="InterPro" id="IPR032874">
    <property type="entry name" value="DDE_dom"/>
</dbReference>
<dbReference type="Gene3D" id="3.30.420.10">
    <property type="entry name" value="Ribonuclease H-like superfamily/Ribonuclease H"/>
    <property type="match status" value="1"/>
</dbReference>
<proteinExistence type="predicted"/>
<reference evidence="3" key="1">
    <citation type="journal article" date="2019" name="Int. J. Syst. Evol. Microbiol.">
        <title>The Global Catalogue of Microorganisms (GCM) 10K type strain sequencing project: providing services to taxonomists for standard genome sequencing and annotation.</title>
        <authorList>
            <consortium name="The Broad Institute Genomics Platform"/>
            <consortium name="The Broad Institute Genome Sequencing Center for Infectious Disease"/>
            <person name="Wu L."/>
            <person name="Ma J."/>
        </authorList>
    </citation>
    <scope>NUCLEOTIDE SEQUENCE [LARGE SCALE GENOMIC DNA]</scope>
    <source>
        <strain evidence="3">JCM 17250</strain>
    </source>
</reference>
<accession>A0ABP7W2Z3</accession>
<evidence type="ECO:0000313" key="3">
    <source>
        <dbReference type="Proteomes" id="UP001501734"/>
    </source>
</evidence>
<feature type="domain" description="DDE" evidence="1">
    <location>
        <begin position="296"/>
        <end position="438"/>
    </location>
</feature>
<sequence length="485" mass="56266">MPNLLQIIMYLIEKIKWQAQLINKLSDYINWLEDDTGRPSKGTDITKLDYKKMTLDDPPNVVEIERLNYKDLLKEAEDVSKPIKKVRRHNSSTAVPESVRCPKCGAPHDYLYKNNGNKGQYLCKVCDARFHEKNRFSKDIQLFCPHCEKHLDKIKERTEFDIYKCRNNLCPYYQQERTNLTDKQKELFETSPYYFKLRYIYRSFHLNLEDIKSYGLIKAPVDLAKIHASPRLLREILTLHVNYGLPAPKVAALLYDLHGVKISRQTVLNYASAAGAQLLPLTQDYPYELSNEICGDETYIRVKGKWNYICYFFDAKKKIILSQRLSAKRNTELAIRAVHDVLSHYALEGVPEDLNLVVDGNPIYKLAQHYLSQHGFQFDVTQVIGLTNEDDVSKEYRPLKQIIERLNRTYKGNYRGTHGFKSQNGARAHIACFTACFNFLRPHQALDNKVPVRIPYVHDGVENMPDKWIRLLNLGNGLLKSTSAE</sequence>
<gene>
    <name evidence="2" type="ORF">GCM10022410_25020</name>
</gene>
<dbReference type="SUPFAM" id="SSF53098">
    <property type="entry name" value="Ribonuclease H-like"/>
    <property type="match status" value="1"/>
</dbReference>
<dbReference type="Pfam" id="PF13610">
    <property type="entry name" value="DDE_Tnp_IS240"/>
    <property type="match status" value="1"/>
</dbReference>